<protein>
    <submittedName>
        <fullName evidence="1">Uncharacterized protein</fullName>
    </submittedName>
</protein>
<name>A0A0F8ZFT5_9ZZZZ</name>
<gene>
    <name evidence="1" type="ORF">LCGC14_2975160</name>
</gene>
<sequence>MTGERIWKITLVWSPSRRTVFGKRTWTYVKTFY</sequence>
<comment type="caution">
    <text evidence="1">The sequence shown here is derived from an EMBL/GenBank/DDBJ whole genome shotgun (WGS) entry which is preliminary data.</text>
</comment>
<feature type="non-terminal residue" evidence="1">
    <location>
        <position position="33"/>
    </location>
</feature>
<proteinExistence type="predicted"/>
<evidence type="ECO:0000313" key="1">
    <source>
        <dbReference type="EMBL" id="KKK65339.1"/>
    </source>
</evidence>
<reference evidence="1" key="1">
    <citation type="journal article" date="2015" name="Nature">
        <title>Complex archaea that bridge the gap between prokaryotes and eukaryotes.</title>
        <authorList>
            <person name="Spang A."/>
            <person name="Saw J.H."/>
            <person name="Jorgensen S.L."/>
            <person name="Zaremba-Niedzwiedzka K."/>
            <person name="Martijn J."/>
            <person name="Lind A.E."/>
            <person name="van Eijk R."/>
            <person name="Schleper C."/>
            <person name="Guy L."/>
            <person name="Ettema T.J."/>
        </authorList>
    </citation>
    <scope>NUCLEOTIDE SEQUENCE</scope>
</reference>
<dbReference type="AlphaFoldDB" id="A0A0F8ZFT5"/>
<dbReference type="EMBL" id="LAZR01060604">
    <property type="protein sequence ID" value="KKK65339.1"/>
    <property type="molecule type" value="Genomic_DNA"/>
</dbReference>
<organism evidence="1">
    <name type="scientific">marine sediment metagenome</name>
    <dbReference type="NCBI Taxonomy" id="412755"/>
    <lineage>
        <taxon>unclassified sequences</taxon>
        <taxon>metagenomes</taxon>
        <taxon>ecological metagenomes</taxon>
    </lineage>
</organism>
<accession>A0A0F8ZFT5</accession>